<dbReference type="OrthoDB" id="7221817at2"/>
<gene>
    <name evidence="1" type="ORF">VAPA_1c44640</name>
</gene>
<name>T1XF27_VARPD</name>
<dbReference type="KEGG" id="vpd:VAPA_1c44640"/>
<protein>
    <submittedName>
        <fullName evidence="1">Uncharacterized protein</fullName>
    </submittedName>
</protein>
<accession>T1XF27</accession>
<dbReference type="AlphaFoldDB" id="T1XF27"/>
<organism evidence="1 2">
    <name type="scientific">Variovorax paradoxus B4</name>
    <dbReference type="NCBI Taxonomy" id="1246301"/>
    <lineage>
        <taxon>Bacteria</taxon>
        <taxon>Pseudomonadati</taxon>
        <taxon>Pseudomonadota</taxon>
        <taxon>Betaproteobacteria</taxon>
        <taxon>Burkholderiales</taxon>
        <taxon>Comamonadaceae</taxon>
        <taxon>Variovorax</taxon>
    </lineage>
</organism>
<dbReference type="HOGENOM" id="CLU_006708_0_0_4"/>
<dbReference type="Proteomes" id="UP000016223">
    <property type="component" value="Chromosome 1"/>
</dbReference>
<dbReference type="EMBL" id="CP003911">
    <property type="protein sequence ID" value="AGU51537.1"/>
    <property type="molecule type" value="Genomic_DNA"/>
</dbReference>
<dbReference type="RefSeq" id="WP_021008979.1">
    <property type="nucleotide sequence ID" value="NC_022247.1"/>
</dbReference>
<sequence>MNSSETEKALQLPDYAALKKLAAGLWRQDNSSHGAAIMVGAGFSRVGAVTLDGKKKLPLWIHLSQALSQDLNATGAGDPLRLAEEYQAYFGKPALHDLIKREINDGSWLPGDLHKDLLKLPWTDVLTTNWDSLLERGAWEVMEPAYNVVSKAEDLANSRSPRIIKLHGTVNLSEELIFTQEDYRKYPESHAAFVNLARQIFIENELCLLGFSGDDPNFLQWAGWVRDKLSAHARRIYLVGPLNLTASRRRYLESINIAPIDLGAIVSEYDDLDTKHLKSTEVFLEILTALKPKAPWDWAPRSIHRSLVSNEELDKTHKDEKHAATLLERQLSMLISDRESYPGWVICPGGIRFPLQTQICDPYPSLKIISALSEDVRAKLLYEIAWRHTVSFELAHSWLAEQFYSICNPAVGCALTKRQQMEVALLLLKRSSWFDDESSQKLAKDVLKILEDNVRFWPEIASEIALHQAREARDRLDFSTMENKVESVAEIDPVQKLQKAAILAECGRFEEGEKLVKASFRELSDQYRNSRNSIFVLSRLAWATWLLRGSQRWSSEAPFDAFSINYQEAKCNPWDCMEQIQDRITKAAEKQNQNEINPSFEPGRYTDNSKNIHFSNEIHPILLFQGIADSIGIPLRLDGVSFLVDKAARLVKLDGIDDLHRFSLAIRAADSDSADSIKHVFSRVQMARISPEVANELLARCMRAVDYWKSKLVSSTGPMRGTALNKLRVFMEVLARAMVRASSDQAKQAFSIAMEIGKDGRFRHIWLVEALGHLIEYSLQSIRADQHKEILLEALNFPLQSEINLGDFPRWPDPAIKKPGERGLNPTLDRRIDEIIEKVGPCSKASASALLRLLPLIAADFLTEVEKEKCARMIWGCESVGSLVPETGLFKSALLELPSPDVVATRSVVRTYLFERMDDSLYLHEVLASILNASNMAIGNEFPSEAQAINYFQRLTEWRPKNDANDYFDTLAASQRRISLLIGDVLARSVVPSLPSTELTKANFERLLSFCLDANSPRANAALVFFAPLHSENSAAVKKIIKGGLGDQDSLKVACSSYALLKWRELRADEVVDELISRLVYLVETMRSPGLPVLLWTANQMVKNNWLNSSQLEVLTDAVPVIFDGANYNLTAPVSRDAVSVSLLRAACVKLARELIAVNDHCAEELMRVMEEAKADPLPEVRFAEISTE</sequence>
<evidence type="ECO:0000313" key="1">
    <source>
        <dbReference type="EMBL" id="AGU51537.1"/>
    </source>
</evidence>
<dbReference type="PATRIC" id="fig|1246301.3.peg.4506"/>
<dbReference type="Pfam" id="PF13289">
    <property type="entry name" value="SIR2_2"/>
    <property type="match status" value="1"/>
</dbReference>
<reference evidence="1 2" key="1">
    <citation type="submission" date="2012-10" db="EMBL/GenBank/DDBJ databases">
        <title>Genome sequence of Variovorax paradoxus B4.</title>
        <authorList>
            <person name="Schuldes J."/>
            <person name="Brandt U."/>
            <person name="Hiessl S."/>
            <person name="Wuebbeler J.H."/>
            <person name="Thuermer A."/>
            <person name="Steinbuechel A."/>
            <person name="Daniel R."/>
        </authorList>
    </citation>
    <scope>NUCLEOTIDE SEQUENCE [LARGE SCALE GENOMIC DNA]</scope>
    <source>
        <strain evidence="1 2">B4</strain>
    </source>
</reference>
<evidence type="ECO:0000313" key="2">
    <source>
        <dbReference type="Proteomes" id="UP000016223"/>
    </source>
</evidence>
<proteinExistence type="predicted"/>